<name>A0ABQ9GA88_9NEOP</name>
<gene>
    <name evidence="2" type="ORF">PR048_030924</name>
</gene>
<reference evidence="2 3" key="1">
    <citation type="submission" date="2023-02" db="EMBL/GenBank/DDBJ databases">
        <title>LHISI_Scaffold_Assembly.</title>
        <authorList>
            <person name="Stuart O.P."/>
            <person name="Cleave R."/>
            <person name="Magrath M.J.L."/>
            <person name="Mikheyev A.S."/>
        </authorList>
    </citation>
    <scope>NUCLEOTIDE SEQUENCE [LARGE SCALE GENOMIC DNA]</scope>
    <source>
        <strain evidence="2">Daus_M_001</strain>
        <tissue evidence="2">Leg muscle</tissue>
    </source>
</reference>
<evidence type="ECO:0000313" key="3">
    <source>
        <dbReference type="Proteomes" id="UP001159363"/>
    </source>
</evidence>
<accession>A0ABQ9GA88</accession>
<proteinExistence type="predicted"/>
<protein>
    <submittedName>
        <fullName evidence="2">Uncharacterized protein</fullName>
    </submittedName>
</protein>
<dbReference type="EMBL" id="JARBHB010000014">
    <property type="protein sequence ID" value="KAJ8869349.1"/>
    <property type="molecule type" value="Genomic_DNA"/>
</dbReference>
<sequence>MLVMDTNCNGQYNFIPFIPSTGTYTRFKSSLLGNEHFTRESHQVSKLQIIKSPVGKCGFLERDWRPEVLDLGKSWCYYDERWGGGGWAWRCADMRRTNSHGKIDFKRVYTEVNFAIGPKFIMHALDDSEPIADLQGSKKRQPNMSNKCMLSHFGFINGLREQHVGVAGDYSSRPESSTVATSRDDRLTGRGGVTARALSSSTNANRARLPAKGFARGNRAGRCRWSAGFLGISLFAPPLRHIHPPPPSWSLKTLVLRELPKYPHSIPYLNPFTPHSIPYLNPFTPHSIPYLNPFTPHSIPYLNPFTPHSIPYLNPFTPALVYCFQVLRTKRTGGSIFGYSYTNQSLPRSVRRFANYLPTCKIIRHQVSQCTVQTKNYPHVRSSATIPTCKNPVAERLACSPPTKENRVQSPAGAIPDFRMWESCLTILLVSGFSRGYPVPTAPHSRAAPYSPQSPTSALNTSLVILGARADPTKWKITRQVGQFGRRNVSRWEKAREREREREDKLQAGQLVIVEQSAPCRVGRDVCSVRETYTWDNNGPMAFQTHC</sequence>
<keyword evidence="3" id="KW-1185">Reference proteome</keyword>
<evidence type="ECO:0000256" key="1">
    <source>
        <dbReference type="SAM" id="MobiDB-lite"/>
    </source>
</evidence>
<evidence type="ECO:0000313" key="2">
    <source>
        <dbReference type="EMBL" id="KAJ8869349.1"/>
    </source>
</evidence>
<feature type="region of interest" description="Disordered" evidence="1">
    <location>
        <begin position="168"/>
        <end position="189"/>
    </location>
</feature>
<dbReference type="Proteomes" id="UP001159363">
    <property type="component" value="Chromosome 13"/>
</dbReference>
<comment type="caution">
    <text evidence="2">The sequence shown here is derived from an EMBL/GenBank/DDBJ whole genome shotgun (WGS) entry which is preliminary data.</text>
</comment>
<organism evidence="2 3">
    <name type="scientific">Dryococelus australis</name>
    <dbReference type="NCBI Taxonomy" id="614101"/>
    <lineage>
        <taxon>Eukaryota</taxon>
        <taxon>Metazoa</taxon>
        <taxon>Ecdysozoa</taxon>
        <taxon>Arthropoda</taxon>
        <taxon>Hexapoda</taxon>
        <taxon>Insecta</taxon>
        <taxon>Pterygota</taxon>
        <taxon>Neoptera</taxon>
        <taxon>Polyneoptera</taxon>
        <taxon>Phasmatodea</taxon>
        <taxon>Verophasmatodea</taxon>
        <taxon>Anareolatae</taxon>
        <taxon>Phasmatidae</taxon>
        <taxon>Eurycanthinae</taxon>
        <taxon>Dryococelus</taxon>
    </lineage>
</organism>